<evidence type="ECO:0000313" key="15">
    <source>
        <dbReference type="EMBL" id="OGM94815.1"/>
    </source>
</evidence>
<dbReference type="SUPFAM" id="SSF51621">
    <property type="entry name" value="Phosphoenolpyruvate/pyruvate domain"/>
    <property type="match status" value="1"/>
</dbReference>
<keyword evidence="4 13" id="KW-0808">Transferase</keyword>
<dbReference type="GO" id="GO:0000287">
    <property type="term" value="F:magnesium ion binding"/>
    <property type="evidence" value="ECO:0007669"/>
    <property type="project" value="UniProtKB-UniRule"/>
</dbReference>
<gene>
    <name evidence="15" type="ORF">A2610_04090</name>
</gene>
<dbReference type="EMBL" id="MGIV01000011">
    <property type="protein sequence ID" value="OGM94815.1"/>
    <property type="molecule type" value="Genomic_DNA"/>
</dbReference>
<dbReference type="GO" id="GO:0005524">
    <property type="term" value="F:ATP binding"/>
    <property type="evidence" value="ECO:0007669"/>
    <property type="project" value="UniProtKB-KW"/>
</dbReference>
<dbReference type="AlphaFoldDB" id="A0A1F8E489"/>
<sequence length="390" mass="43531">MINKKPPDAQAPGIFLHYCKKRQKEYTGKLTLIKNKTMKTKIIATIGPKSESYEELKAMTEAGLNIARMNFSHCTVEEYQLRKANIERINKELGTSVEILQDLQGPRIRVGKLPTEGVELEEGKTYVFSYEQKEYEPGGVIPIGDPYLHVDVKVGEPFYLANGDMELVITDVQGSQIYAKVVTEGTLFSRKAINVPRTNLTCGGVTEKDIEDAKFGVVQGADYIALSFVQSADDIIKLRSVFPDKKIKIIAKIERALALDNIDAIIEESDGIMIARGDLGIEIPMEDLPIIQKNLIRHAHWHNKPAIVATQMMMSMVDHEHPSRAEVSDVANAVFEGGDAVMLSDETAAGKHPAKAVAMMVKIVKRTEDYTKRESFFEMETLGEYKKAKK</sequence>
<dbReference type="InterPro" id="IPR015793">
    <property type="entry name" value="Pyrv_Knase_brl"/>
</dbReference>
<evidence type="ECO:0000313" key="16">
    <source>
        <dbReference type="Proteomes" id="UP000179057"/>
    </source>
</evidence>
<protein>
    <recommendedName>
        <fullName evidence="3 12">Pyruvate kinase</fullName>
        <ecNumber evidence="3 12">2.7.1.40</ecNumber>
    </recommendedName>
</protein>
<dbReference type="Gene3D" id="3.20.20.60">
    <property type="entry name" value="Phosphoenolpyruvate-binding domains"/>
    <property type="match status" value="1"/>
</dbReference>
<dbReference type="EC" id="2.7.1.40" evidence="3 12"/>
<name>A0A1F8E489_9BACT</name>
<keyword evidence="6" id="KW-0547">Nucleotide-binding</keyword>
<dbReference type="Proteomes" id="UP000179057">
    <property type="component" value="Unassembled WGS sequence"/>
</dbReference>
<evidence type="ECO:0000256" key="3">
    <source>
        <dbReference type="ARBA" id="ARBA00012142"/>
    </source>
</evidence>
<dbReference type="NCBIfam" id="TIGR01064">
    <property type="entry name" value="pyruv_kin"/>
    <property type="match status" value="1"/>
</dbReference>
<accession>A0A1F8E489</accession>
<evidence type="ECO:0000256" key="12">
    <source>
        <dbReference type="NCBIfam" id="TIGR01064"/>
    </source>
</evidence>
<evidence type="ECO:0000256" key="4">
    <source>
        <dbReference type="ARBA" id="ARBA00022679"/>
    </source>
</evidence>
<evidence type="ECO:0000256" key="8">
    <source>
        <dbReference type="ARBA" id="ARBA00022840"/>
    </source>
</evidence>
<dbReference type="GO" id="GO:0030955">
    <property type="term" value="F:potassium ion binding"/>
    <property type="evidence" value="ECO:0007669"/>
    <property type="project" value="UniProtKB-UniRule"/>
</dbReference>
<keyword evidence="10 13" id="KW-0324">Glycolysis</keyword>
<organism evidence="15 16">
    <name type="scientific">Candidatus Wolfebacteria bacterium RIFOXYD1_FULL_48_65</name>
    <dbReference type="NCBI Taxonomy" id="1802561"/>
    <lineage>
        <taxon>Bacteria</taxon>
        <taxon>Candidatus Wolfeibacteriota</taxon>
    </lineage>
</organism>
<dbReference type="PRINTS" id="PR01050">
    <property type="entry name" value="PYRUVTKNASE"/>
</dbReference>
<keyword evidence="8" id="KW-0067">ATP-binding</keyword>
<evidence type="ECO:0000256" key="6">
    <source>
        <dbReference type="ARBA" id="ARBA00022741"/>
    </source>
</evidence>
<dbReference type="GO" id="GO:0004743">
    <property type="term" value="F:pyruvate kinase activity"/>
    <property type="evidence" value="ECO:0007669"/>
    <property type="project" value="UniProtKB-UniRule"/>
</dbReference>
<evidence type="ECO:0000256" key="1">
    <source>
        <dbReference type="ARBA" id="ARBA00004997"/>
    </source>
</evidence>
<evidence type="ECO:0000256" key="11">
    <source>
        <dbReference type="ARBA" id="ARBA00023317"/>
    </source>
</evidence>
<dbReference type="InterPro" id="IPR040442">
    <property type="entry name" value="Pyrv_kinase-like_dom_sf"/>
</dbReference>
<proteinExistence type="inferred from homology"/>
<dbReference type="PANTHER" id="PTHR11817">
    <property type="entry name" value="PYRUVATE KINASE"/>
    <property type="match status" value="1"/>
</dbReference>
<comment type="pathway">
    <text evidence="1 13">Carbohydrate degradation; glycolysis; pyruvate from D-glyceraldehyde 3-phosphate: step 5/5.</text>
</comment>
<feature type="domain" description="Pyruvate kinase barrel" evidence="14">
    <location>
        <begin position="39"/>
        <end position="357"/>
    </location>
</feature>
<dbReference type="InterPro" id="IPR001697">
    <property type="entry name" value="Pyr_Knase"/>
</dbReference>
<dbReference type="Pfam" id="PF00224">
    <property type="entry name" value="PK"/>
    <property type="match status" value="1"/>
</dbReference>
<dbReference type="UniPathway" id="UPA00109">
    <property type="reaction ID" value="UER00188"/>
</dbReference>
<keyword evidence="11 15" id="KW-0670">Pyruvate</keyword>
<evidence type="ECO:0000256" key="7">
    <source>
        <dbReference type="ARBA" id="ARBA00022777"/>
    </source>
</evidence>
<evidence type="ECO:0000259" key="14">
    <source>
        <dbReference type="Pfam" id="PF00224"/>
    </source>
</evidence>
<dbReference type="InterPro" id="IPR015806">
    <property type="entry name" value="Pyrv_Knase_insert_dom_sf"/>
</dbReference>
<evidence type="ECO:0000256" key="10">
    <source>
        <dbReference type="ARBA" id="ARBA00023152"/>
    </source>
</evidence>
<evidence type="ECO:0000256" key="2">
    <source>
        <dbReference type="ARBA" id="ARBA00008663"/>
    </source>
</evidence>
<keyword evidence="5" id="KW-0479">Metal-binding</keyword>
<comment type="similarity">
    <text evidence="2 13">Belongs to the pyruvate kinase family.</text>
</comment>
<dbReference type="GO" id="GO:0016301">
    <property type="term" value="F:kinase activity"/>
    <property type="evidence" value="ECO:0007669"/>
    <property type="project" value="UniProtKB-KW"/>
</dbReference>
<comment type="catalytic activity">
    <reaction evidence="13">
        <text>pyruvate + ATP = phosphoenolpyruvate + ADP + H(+)</text>
        <dbReference type="Rhea" id="RHEA:18157"/>
        <dbReference type="ChEBI" id="CHEBI:15361"/>
        <dbReference type="ChEBI" id="CHEBI:15378"/>
        <dbReference type="ChEBI" id="CHEBI:30616"/>
        <dbReference type="ChEBI" id="CHEBI:58702"/>
        <dbReference type="ChEBI" id="CHEBI:456216"/>
        <dbReference type="EC" id="2.7.1.40"/>
    </reaction>
</comment>
<dbReference type="InterPro" id="IPR015813">
    <property type="entry name" value="Pyrv/PenolPyrv_kinase-like_dom"/>
</dbReference>
<reference evidence="15 16" key="1">
    <citation type="journal article" date="2016" name="Nat. Commun.">
        <title>Thousands of microbial genomes shed light on interconnected biogeochemical processes in an aquifer system.</title>
        <authorList>
            <person name="Anantharaman K."/>
            <person name="Brown C.T."/>
            <person name="Hug L.A."/>
            <person name="Sharon I."/>
            <person name="Castelle C.J."/>
            <person name="Probst A.J."/>
            <person name="Thomas B.C."/>
            <person name="Singh A."/>
            <person name="Wilkins M.J."/>
            <person name="Karaoz U."/>
            <person name="Brodie E.L."/>
            <person name="Williams K.H."/>
            <person name="Hubbard S.S."/>
            <person name="Banfield J.F."/>
        </authorList>
    </citation>
    <scope>NUCLEOTIDE SEQUENCE [LARGE SCALE GENOMIC DNA]</scope>
</reference>
<keyword evidence="7 13" id="KW-0418">Kinase</keyword>
<dbReference type="InterPro" id="IPR011037">
    <property type="entry name" value="Pyrv_Knase-like_insert_dom_sf"/>
</dbReference>
<keyword evidence="9 13" id="KW-0460">Magnesium</keyword>
<evidence type="ECO:0000256" key="5">
    <source>
        <dbReference type="ARBA" id="ARBA00022723"/>
    </source>
</evidence>
<evidence type="ECO:0000256" key="13">
    <source>
        <dbReference type="RuleBase" id="RU000504"/>
    </source>
</evidence>
<comment type="caution">
    <text evidence="15">The sequence shown here is derived from an EMBL/GenBank/DDBJ whole genome shotgun (WGS) entry which is preliminary data.</text>
</comment>
<evidence type="ECO:0000256" key="9">
    <source>
        <dbReference type="ARBA" id="ARBA00022842"/>
    </source>
</evidence>
<dbReference type="Gene3D" id="2.40.33.10">
    <property type="entry name" value="PK beta-barrel domain-like"/>
    <property type="match status" value="1"/>
</dbReference>
<dbReference type="SUPFAM" id="SSF50800">
    <property type="entry name" value="PK beta-barrel domain-like"/>
    <property type="match status" value="1"/>
</dbReference>